<dbReference type="EMBL" id="JAUDZG010000005">
    <property type="protein sequence ID" value="KAK3304534.1"/>
    <property type="molecule type" value="Genomic_DNA"/>
</dbReference>
<name>A0AAJ0M0K1_9PEZI</name>
<reference evidence="2" key="1">
    <citation type="journal article" date="2023" name="Mol. Phylogenet. Evol.">
        <title>Genome-scale phylogeny and comparative genomics of the fungal order Sordariales.</title>
        <authorList>
            <person name="Hensen N."/>
            <person name="Bonometti L."/>
            <person name="Westerberg I."/>
            <person name="Brannstrom I.O."/>
            <person name="Guillou S."/>
            <person name="Cros-Aarteil S."/>
            <person name="Calhoun S."/>
            <person name="Haridas S."/>
            <person name="Kuo A."/>
            <person name="Mondo S."/>
            <person name="Pangilinan J."/>
            <person name="Riley R."/>
            <person name="LaButti K."/>
            <person name="Andreopoulos B."/>
            <person name="Lipzen A."/>
            <person name="Chen C."/>
            <person name="Yan M."/>
            <person name="Daum C."/>
            <person name="Ng V."/>
            <person name="Clum A."/>
            <person name="Steindorff A."/>
            <person name="Ohm R.A."/>
            <person name="Martin F."/>
            <person name="Silar P."/>
            <person name="Natvig D.O."/>
            <person name="Lalanne C."/>
            <person name="Gautier V."/>
            <person name="Ament-Velasquez S.L."/>
            <person name="Kruys A."/>
            <person name="Hutchinson M.I."/>
            <person name="Powell A.J."/>
            <person name="Barry K."/>
            <person name="Miller A.N."/>
            <person name="Grigoriev I.V."/>
            <person name="Debuchy R."/>
            <person name="Gladieux P."/>
            <person name="Hiltunen Thoren M."/>
            <person name="Johannesson H."/>
        </authorList>
    </citation>
    <scope>NUCLEOTIDE SEQUENCE</scope>
    <source>
        <strain evidence="2">CBS 333.67</strain>
    </source>
</reference>
<dbReference type="PANTHER" id="PTHR37012:SF2">
    <property type="entry name" value="BZIP DOMAIN-CONTAINING PROTEIN-RELATED"/>
    <property type="match status" value="1"/>
</dbReference>
<dbReference type="AlphaFoldDB" id="A0AAJ0M0K1"/>
<protein>
    <submittedName>
        <fullName evidence="2">BZIP transcription factor</fullName>
    </submittedName>
</protein>
<feature type="compositionally biased region" description="Low complexity" evidence="1">
    <location>
        <begin position="234"/>
        <end position="265"/>
    </location>
</feature>
<feature type="compositionally biased region" description="Polar residues" evidence="1">
    <location>
        <begin position="1"/>
        <end position="14"/>
    </location>
</feature>
<feature type="compositionally biased region" description="Low complexity" evidence="1">
    <location>
        <begin position="79"/>
        <end position="98"/>
    </location>
</feature>
<dbReference type="InterPro" id="IPR021833">
    <property type="entry name" value="DUF3425"/>
</dbReference>
<proteinExistence type="predicted"/>
<evidence type="ECO:0000313" key="3">
    <source>
        <dbReference type="Proteomes" id="UP001273166"/>
    </source>
</evidence>
<accession>A0AAJ0M0K1</accession>
<dbReference type="RefSeq" id="XP_062720314.1">
    <property type="nucleotide sequence ID" value="XM_062863109.1"/>
</dbReference>
<evidence type="ECO:0000256" key="1">
    <source>
        <dbReference type="SAM" id="MobiDB-lite"/>
    </source>
</evidence>
<reference evidence="2" key="2">
    <citation type="submission" date="2023-06" db="EMBL/GenBank/DDBJ databases">
        <authorList>
            <consortium name="Lawrence Berkeley National Laboratory"/>
            <person name="Mondo S.J."/>
            <person name="Hensen N."/>
            <person name="Bonometti L."/>
            <person name="Westerberg I."/>
            <person name="Brannstrom I.O."/>
            <person name="Guillou S."/>
            <person name="Cros-Aarteil S."/>
            <person name="Calhoun S."/>
            <person name="Haridas S."/>
            <person name="Kuo A."/>
            <person name="Pangilinan J."/>
            <person name="Riley R."/>
            <person name="Labutti K."/>
            <person name="Andreopoulos B."/>
            <person name="Lipzen A."/>
            <person name="Chen C."/>
            <person name="Yanf M."/>
            <person name="Daum C."/>
            <person name="Ng V."/>
            <person name="Clum A."/>
            <person name="Steindorff A."/>
            <person name="Ohm R."/>
            <person name="Martin F."/>
            <person name="Silar P."/>
            <person name="Natvig D."/>
            <person name="Lalanne C."/>
            <person name="Gautier V."/>
            <person name="Ament-Velasquez S.L."/>
            <person name="Kruys A."/>
            <person name="Hutchinson M.I."/>
            <person name="Powell A.J."/>
            <person name="Barry K."/>
            <person name="Miller A.N."/>
            <person name="Grigoriev I.V."/>
            <person name="Debuchy R."/>
            <person name="Gladieux P."/>
            <person name="Thoren M.H."/>
            <person name="Johannesson H."/>
        </authorList>
    </citation>
    <scope>NUCLEOTIDE SEQUENCE</scope>
    <source>
        <strain evidence="2">CBS 333.67</strain>
    </source>
</reference>
<comment type="caution">
    <text evidence="2">The sequence shown here is derived from an EMBL/GenBank/DDBJ whole genome shotgun (WGS) entry which is preliminary data.</text>
</comment>
<dbReference type="GeneID" id="87881938"/>
<feature type="region of interest" description="Disordered" evidence="1">
    <location>
        <begin position="222"/>
        <end position="285"/>
    </location>
</feature>
<dbReference type="Pfam" id="PF11905">
    <property type="entry name" value="DUF3425"/>
    <property type="match status" value="1"/>
</dbReference>
<keyword evidence="3" id="KW-1185">Reference proteome</keyword>
<feature type="compositionally biased region" description="Basic and acidic residues" evidence="1">
    <location>
        <begin position="148"/>
        <end position="168"/>
    </location>
</feature>
<sequence>MASSSQSGLTSTFTHEIVLSPPELGHRHSSYGGSADGRKSGAGRGSAAAAAEAAESPGLLATWQLQVRPEPGCGTEHGSPAVSVSVSAATPSPPIATTQELKGENDHADGVPDADTPASSNDAATGCASKRRKTSRGSRGVANLTPEQLERKRANDREAQRAIRERQRAQRMRYEQEIAELKSQQPYQELQGVLRQKEAVEAELADMKSRLATIVGMMQPLLARPAPGADGSPSTHTTSTTTTARTAHNPGSTPTSATSPGSVGTHHGRWRSSPSPVAGPRSLDGPSELEVLQQQRHDLVHGLELGSERLAFDFLIDSKVKVTTVQRGVHGAQDSPQFRHVPMKHERSSTISMIANPQTQQQQQQQAQSPMSPLPSFSAAAANLSLSTPATPATPAASAVAEAPVYAMLPRSCPATCPLDSILLDFLAERRQRFAEGLPPTEIVGPRYPSVSSLLNPTVSAFAHPLSKVFTDILARFPDLSTLPERVAVLYLMFLVMRWQVHPTRENYLRMPEWIRPFRVQLERDHPAWFDYVPFPKMREKLVREYEVCDFPFDNFFIPFTRTLSLNWPYEEAYVLLADPHSDELVMNPVFEQHVKVLANWTVGEAFERTFPALTGLINVKRAT</sequence>
<organism evidence="2 3">
    <name type="scientific">Chaetomium strumarium</name>
    <dbReference type="NCBI Taxonomy" id="1170767"/>
    <lineage>
        <taxon>Eukaryota</taxon>
        <taxon>Fungi</taxon>
        <taxon>Dikarya</taxon>
        <taxon>Ascomycota</taxon>
        <taxon>Pezizomycotina</taxon>
        <taxon>Sordariomycetes</taxon>
        <taxon>Sordariomycetidae</taxon>
        <taxon>Sordariales</taxon>
        <taxon>Chaetomiaceae</taxon>
        <taxon>Chaetomium</taxon>
    </lineage>
</organism>
<evidence type="ECO:0000313" key="2">
    <source>
        <dbReference type="EMBL" id="KAK3304534.1"/>
    </source>
</evidence>
<feature type="region of interest" description="Disordered" evidence="1">
    <location>
        <begin position="1"/>
        <end position="168"/>
    </location>
</feature>
<gene>
    <name evidence="2" type="ORF">B0T15DRAFT_244758</name>
</gene>
<feature type="compositionally biased region" description="Low complexity" evidence="1">
    <location>
        <begin position="45"/>
        <end position="61"/>
    </location>
</feature>
<dbReference type="Proteomes" id="UP001273166">
    <property type="component" value="Unassembled WGS sequence"/>
</dbReference>
<dbReference type="CDD" id="cd14688">
    <property type="entry name" value="bZIP_YAP"/>
    <property type="match status" value="1"/>
</dbReference>
<dbReference type="PANTHER" id="PTHR37012">
    <property type="entry name" value="B-ZIP TRANSCRIPTION FACTOR (EUROFUNG)-RELATED"/>
    <property type="match status" value="1"/>
</dbReference>
<feature type="compositionally biased region" description="Basic and acidic residues" evidence="1">
    <location>
        <begin position="101"/>
        <end position="110"/>
    </location>
</feature>